<dbReference type="InterPro" id="IPR057135">
    <property type="entry name" value="At4g27190-like_LRR"/>
</dbReference>
<dbReference type="SUPFAM" id="SSF52047">
    <property type="entry name" value="RNI-like"/>
    <property type="match status" value="1"/>
</dbReference>
<evidence type="ECO:0000256" key="2">
    <source>
        <dbReference type="ARBA" id="ARBA00022614"/>
    </source>
</evidence>
<evidence type="ECO:0000313" key="11">
    <source>
        <dbReference type="Proteomes" id="UP001358586"/>
    </source>
</evidence>
<dbReference type="PANTHER" id="PTHR33463:SF203">
    <property type="entry name" value="AAA+ ATPASE DOMAIN-CONTAINING PROTEIN"/>
    <property type="match status" value="1"/>
</dbReference>
<comment type="caution">
    <text evidence="10">The sequence shown here is derived from an EMBL/GenBank/DDBJ whole genome shotgun (WGS) entry which is preliminary data.</text>
</comment>
<evidence type="ECO:0000256" key="1">
    <source>
        <dbReference type="ARBA" id="ARBA00008894"/>
    </source>
</evidence>
<evidence type="ECO:0000259" key="8">
    <source>
        <dbReference type="Pfam" id="PF00931"/>
    </source>
</evidence>
<feature type="domain" description="Disease resistance protein At4g27190-like leucine-rich repeats" evidence="9">
    <location>
        <begin position="1105"/>
        <end position="1223"/>
    </location>
</feature>
<dbReference type="Pfam" id="PF00931">
    <property type="entry name" value="NB-ARC"/>
    <property type="match status" value="1"/>
</dbReference>
<evidence type="ECO:0000313" key="10">
    <source>
        <dbReference type="EMBL" id="KAK5824674.1"/>
    </source>
</evidence>
<keyword evidence="3" id="KW-0677">Repeat</keyword>
<feature type="domain" description="Disease resistance protein At4g27190-like leucine-rich repeats" evidence="9">
    <location>
        <begin position="955"/>
        <end position="1083"/>
    </location>
</feature>
<feature type="coiled-coil region" evidence="7">
    <location>
        <begin position="40"/>
        <end position="104"/>
    </location>
</feature>
<comment type="similarity">
    <text evidence="1">Belongs to the disease resistance NB-LRR family.</text>
</comment>
<dbReference type="Proteomes" id="UP001358586">
    <property type="component" value="Chromosome 6"/>
</dbReference>
<evidence type="ECO:0000256" key="5">
    <source>
        <dbReference type="ARBA" id="ARBA00022821"/>
    </source>
</evidence>
<dbReference type="EMBL" id="JARKNE010000006">
    <property type="protein sequence ID" value="KAK5824674.1"/>
    <property type="molecule type" value="Genomic_DNA"/>
</dbReference>
<dbReference type="InterPro" id="IPR002182">
    <property type="entry name" value="NB-ARC"/>
</dbReference>
<dbReference type="PANTHER" id="PTHR33463">
    <property type="entry name" value="NB-ARC DOMAIN-CONTAINING PROTEIN-RELATED"/>
    <property type="match status" value="1"/>
</dbReference>
<evidence type="ECO:0000256" key="4">
    <source>
        <dbReference type="ARBA" id="ARBA00022741"/>
    </source>
</evidence>
<evidence type="ECO:0008006" key="12">
    <source>
        <dbReference type="Google" id="ProtNLM"/>
    </source>
</evidence>
<dbReference type="Gene3D" id="3.40.50.300">
    <property type="entry name" value="P-loop containing nucleotide triphosphate hydrolases"/>
    <property type="match status" value="1"/>
</dbReference>
<evidence type="ECO:0000256" key="6">
    <source>
        <dbReference type="ARBA" id="ARBA00022840"/>
    </source>
</evidence>
<dbReference type="InterPro" id="IPR032675">
    <property type="entry name" value="LRR_dom_sf"/>
</dbReference>
<feature type="domain" description="NB-ARC" evidence="8">
    <location>
        <begin position="165"/>
        <end position="326"/>
    </location>
</feature>
<dbReference type="Gene3D" id="1.10.10.10">
    <property type="entry name" value="Winged helix-like DNA-binding domain superfamily/Winged helix DNA-binding domain"/>
    <property type="match status" value="1"/>
</dbReference>
<name>A0ABR0PJR9_GOSAR</name>
<dbReference type="InterPro" id="IPR042197">
    <property type="entry name" value="Apaf_helical"/>
</dbReference>
<evidence type="ECO:0000259" key="9">
    <source>
        <dbReference type="Pfam" id="PF23247"/>
    </source>
</evidence>
<feature type="domain" description="Disease resistance protein At4g27190-like leucine-rich repeats" evidence="9">
    <location>
        <begin position="764"/>
        <end position="829"/>
    </location>
</feature>
<accession>A0ABR0PJR9</accession>
<evidence type="ECO:0000256" key="3">
    <source>
        <dbReference type="ARBA" id="ARBA00022737"/>
    </source>
</evidence>
<keyword evidence="7" id="KW-0175">Coiled coil</keyword>
<feature type="domain" description="Disease resistance protein At4g27190-like leucine-rich repeats" evidence="9">
    <location>
        <begin position="1274"/>
        <end position="1379"/>
    </location>
</feature>
<feature type="domain" description="Disease resistance protein At4g27190-like leucine-rich repeats" evidence="9">
    <location>
        <begin position="1536"/>
        <end position="1669"/>
    </location>
</feature>
<reference evidence="10 11" key="1">
    <citation type="submission" date="2023-03" db="EMBL/GenBank/DDBJ databases">
        <title>WGS of Gossypium arboreum.</title>
        <authorList>
            <person name="Yu D."/>
        </authorList>
    </citation>
    <scope>NUCLEOTIDE SEQUENCE [LARGE SCALE GENOMIC DNA]</scope>
    <source>
        <tissue evidence="10">Leaf</tissue>
    </source>
</reference>
<keyword evidence="5" id="KW-0611">Plant defense</keyword>
<keyword evidence="4" id="KW-0547">Nucleotide-binding</keyword>
<dbReference type="Pfam" id="PF23247">
    <property type="entry name" value="LRR_RPS2"/>
    <property type="match status" value="5"/>
</dbReference>
<organism evidence="10 11">
    <name type="scientific">Gossypium arboreum</name>
    <name type="common">Tree cotton</name>
    <name type="synonym">Gossypium nanking</name>
    <dbReference type="NCBI Taxonomy" id="29729"/>
    <lineage>
        <taxon>Eukaryota</taxon>
        <taxon>Viridiplantae</taxon>
        <taxon>Streptophyta</taxon>
        <taxon>Embryophyta</taxon>
        <taxon>Tracheophyta</taxon>
        <taxon>Spermatophyta</taxon>
        <taxon>Magnoliopsida</taxon>
        <taxon>eudicotyledons</taxon>
        <taxon>Gunneridae</taxon>
        <taxon>Pentapetalae</taxon>
        <taxon>rosids</taxon>
        <taxon>malvids</taxon>
        <taxon>Malvales</taxon>
        <taxon>Malvaceae</taxon>
        <taxon>Malvoideae</taxon>
        <taxon>Gossypium</taxon>
    </lineage>
</organism>
<dbReference type="InterPro" id="IPR027417">
    <property type="entry name" value="P-loop_NTPase"/>
</dbReference>
<keyword evidence="6" id="KW-0067">ATP-binding</keyword>
<dbReference type="SUPFAM" id="SSF52540">
    <property type="entry name" value="P-loop containing nucleoside triphosphate hydrolases"/>
    <property type="match status" value="1"/>
</dbReference>
<dbReference type="SUPFAM" id="SSF52058">
    <property type="entry name" value="L domain-like"/>
    <property type="match status" value="2"/>
</dbReference>
<dbReference type="InterPro" id="IPR050905">
    <property type="entry name" value="Plant_NBS-LRR"/>
</dbReference>
<dbReference type="InterPro" id="IPR036388">
    <property type="entry name" value="WH-like_DNA-bd_sf"/>
</dbReference>
<proteinExistence type="inferred from homology"/>
<dbReference type="Gene3D" id="1.10.8.430">
    <property type="entry name" value="Helical domain of apoptotic protease-activating factors"/>
    <property type="match status" value="1"/>
</dbReference>
<keyword evidence="2" id="KW-0433">Leucine-rich repeat</keyword>
<dbReference type="Gene3D" id="3.80.10.10">
    <property type="entry name" value="Ribonuclease Inhibitor"/>
    <property type="match status" value="5"/>
</dbReference>
<protein>
    <recommendedName>
        <fullName evidence="12">NB-ARC domain-containing protein</fullName>
    </recommendedName>
</protein>
<dbReference type="PRINTS" id="PR00364">
    <property type="entry name" value="DISEASERSIST"/>
</dbReference>
<keyword evidence="11" id="KW-1185">Reference proteome</keyword>
<evidence type="ECO:0000256" key="7">
    <source>
        <dbReference type="SAM" id="Coils"/>
    </source>
</evidence>
<gene>
    <name evidence="10" type="ORF">PVK06_019455</name>
</gene>
<sequence length="1720" mass="196973">MPESFFIGAATNAMGTLMVDYLVKPIECRVRYLFRFHMIVQELHEQQNNLNREQTRIQEDIKEAKLNIQTQVIEKYVEDWLTDATNALNNVQNLEARIEENKRCFHWCPNWSWRYQLSKSMDEEILAIIKLVNNSKFERIGHCAELPGLEFFTSKGLVDSKSSTTAFNKIMKALKDAEINKIGVWGMGGVGKTTLVKEVGNKVKGFGQPIMVVISKIPDIGEIQKKIADGIHLKFEKTTKDERAKELWCRLKEGKFIIILDDLWNEWNDDEDLRKIGIPLVENGKGCKIILTTRRWTVCKSMECQVTIQIDVLDDDEAWALFKMNANLDENVSRNIIEEAEKIVKECNGLPVAIVTLGRSLKGTKTQKGWELARKKLESSRLMEIGNIEEEEKNAYMCIKMSYEYLKKEVTKRCFLLCALYPEDHSIDVEDLVRYALALELYGKVDSVEEVRVQVLEAIDYLKDSCLLLKDTQWYIKLHDLVRDVALWIASREESGFMIKSRLELLNESFEPCRAISLLNIEEKKLPGRLIPSNLEILLLKNCDVQGTCFQWMKELKSLSLTADKHCPVGMISLYALSSLPKLRALRLENFEDFSFLRSLRTLEVLSLRGLGFEGLSNELWRLENLKILDLTDCTFRSRFPPNVIQRLSKLEELYLKGSNICETVVDILVQINFLSRLTALSLRLSLDHFTGDVVFPKLERYDISVVDPYKLKCDLFSITEKSWKIKGPILLNVVSLLPENLESFEVLDDIDKFLECLIDKSLRLSNLKLLYLHNLSNLSCIGELPTQHVRLEGLVDLRITNCPSLKSLFPLSLAQSLVLLEILEIANCPRLKQIVTEMEGDEEKISSSINSHNSLGFPNLRELYIGNCYGLVYIFPTLMAPQGLPLLENLAIHRCPQLKQVVRPREGRVENDVVLQQLQFSKPLMQFSVSACPLLTDSFVHLDVEKACFKEVRLSTFKESFSSAKHLEVHYAIEDHNLVPDAKGDGLNGLTSLQLRDCKDLECLVDITTGNGPTFAFTNLKRLSIEDMFGFETLCKCHHPPQGFLQSLKVVNIKGCRKLEILFSPSITQSLVFLEELTIEFCRELRTLFSVLENDGGIRSNSCFPPFCLPKLKTLYIRLCSKLEYVLPITLAQGLPALASISVFGCDELKHVFSMPKEQDGVELHGIMLLPSLQYLRLSGLENLTSFVPENFFIKAPALKSLEAYECPKVMNFHIQQVNKQLTLKGNGLYVFKELSCNTNLIPDVHSRHLDGLTSLDIYHWWGGECLVDKSQAKMGILQNLKDLRVSYSSMSEVFRIDEGLYNREENQAPQLLLNLEQLQLKRLPYLRWIVQGPIHCVNLQSLKVLEITHCNKLTSIFSISVVQTLRSLEELKIYDCDKLKSVLMELEIDTEPNKLCLPNLKTVEIVKCPSLEYVFPLALTQGFPRLQKVQLVKLRNMRGFVAGNNFVQAPALEILIIKELCSAFTNFVLQKEVNKCDPLKELTFCTKSIDGEDVEPCNMVNTQLRQRSTNFEYMTLGNFEQLFQLQGAYFISNLEKMQLSNMIWLRDIWKGPIHFESNLRELAVYDSNCLTYIFPATFIPHFPHLSILKIKACENLKQIIANDDISTSSSQGPQLEKKMVFPHIKQIILENLPRLERFGLAGYHMEFPCLDLLDVKQCFKMITSFTVDYLTLTVHAKSNEASQLDDFNPSPEVIFWEKRRPTLLPQYVEEAEKVSPLK</sequence>